<feature type="region of interest" description="Disordered" evidence="5">
    <location>
        <begin position="117"/>
        <end position="136"/>
    </location>
</feature>
<dbReference type="GO" id="GO:0048384">
    <property type="term" value="P:retinoic acid receptor signaling pathway"/>
    <property type="evidence" value="ECO:0007669"/>
    <property type="project" value="InterPro"/>
</dbReference>
<sequence length="488" mass="53038">MTFAFQIFGLGGEGCVEQCLAPTLEWGCDAEVTCVPPVPLPTPSQGCTLPESSWSTPRSVTGMLVGLAAGITSVRLEEEASHQHHTQPLGPAEHQLHSPGSPGPPPTFLSLLATRLPFPQHPGSVPPPPPAPMRTRPSYTYGILLGPHRVAGPGASTCLREDAAAIREGPNPLGQRWSPGPFAAPVSPPAPHWSPAAVRNDRNKKKKEPSKQMTAELDDLTEKIRKAHQETFPSLCQLGKYTTNSSADHRVRLDLGLWDKFSELATKCIIKIVEFAKRLPGFTGLTIADQITLLKAACLDILILRICTRYTPEQDTMTFSDGLTLNRTQMHNAGFGPLTDLVFTFANQLLPLEMDDTETGLLSAICLICGDRQDLEEPTKVDKLQEPLLEALKIYIRKRRPSKPHMFPKILMKITDLRSISAKGAERVITLKMEIPGSMPPLIQEMLENSEGHEPLTPSSSGNPAEHSPSTSPSSVENSGVSQSPLVQ</sequence>
<dbReference type="OrthoDB" id="6081310at2759"/>
<dbReference type="Proteomes" id="UP000261680">
    <property type="component" value="Unplaced"/>
</dbReference>
<dbReference type="SUPFAM" id="SSF48508">
    <property type="entry name" value="Nuclear receptor ligand-binding domain"/>
    <property type="match status" value="1"/>
</dbReference>
<gene>
    <name evidence="8" type="primary">LOC103681999</name>
</gene>
<evidence type="ECO:0000256" key="2">
    <source>
        <dbReference type="ARBA" id="ARBA00023163"/>
    </source>
</evidence>
<dbReference type="InterPro" id="IPR047158">
    <property type="entry name" value="NR_LBD_RAR"/>
</dbReference>
<feature type="domain" description="NR LBD" evidence="6">
    <location>
        <begin position="216"/>
        <end position="450"/>
    </location>
</feature>
<evidence type="ECO:0000256" key="3">
    <source>
        <dbReference type="ARBA" id="ARBA00023170"/>
    </source>
</evidence>
<dbReference type="GeneID" id="103681999"/>
<dbReference type="RefSeq" id="XP_008709796.2">
    <property type="nucleotide sequence ID" value="XM_008711574.2"/>
</dbReference>
<dbReference type="InterPro" id="IPR003078">
    <property type="entry name" value="Retinoic_acid_rcpt"/>
</dbReference>
<dbReference type="GO" id="GO:0005667">
    <property type="term" value="C:transcription regulator complex"/>
    <property type="evidence" value="ECO:0007669"/>
    <property type="project" value="TreeGrafter"/>
</dbReference>
<name>A0A384DRW1_URSMA</name>
<keyword evidence="2" id="KW-0804">Transcription</keyword>
<keyword evidence="7" id="KW-1185">Reference proteome</keyword>
<dbReference type="GO" id="GO:0035259">
    <property type="term" value="F:nuclear glucocorticoid receptor binding"/>
    <property type="evidence" value="ECO:0007669"/>
    <property type="project" value="TreeGrafter"/>
</dbReference>
<dbReference type="InterPro" id="IPR000536">
    <property type="entry name" value="Nucl_hrmn_rcpt_lig-bd"/>
</dbReference>
<keyword evidence="4" id="KW-0539">Nucleus</keyword>
<dbReference type="AlphaFoldDB" id="A0A384DRW1"/>
<dbReference type="GO" id="GO:0000978">
    <property type="term" value="F:RNA polymerase II cis-regulatory region sequence-specific DNA binding"/>
    <property type="evidence" value="ECO:0007669"/>
    <property type="project" value="TreeGrafter"/>
</dbReference>
<feature type="region of interest" description="Disordered" evidence="5">
    <location>
        <begin position="447"/>
        <end position="488"/>
    </location>
</feature>
<dbReference type="PROSITE" id="PS51843">
    <property type="entry name" value="NR_LBD"/>
    <property type="match status" value="1"/>
</dbReference>
<reference evidence="8" key="1">
    <citation type="submission" date="2025-08" db="UniProtKB">
        <authorList>
            <consortium name="RefSeq"/>
        </authorList>
    </citation>
    <scope>IDENTIFICATION</scope>
    <source>
        <tissue evidence="8">Whole blood</tissue>
    </source>
</reference>
<evidence type="ECO:0000259" key="6">
    <source>
        <dbReference type="PROSITE" id="PS51843"/>
    </source>
</evidence>
<evidence type="ECO:0000256" key="4">
    <source>
        <dbReference type="ARBA" id="ARBA00023242"/>
    </source>
</evidence>
<dbReference type="PRINTS" id="PR00398">
    <property type="entry name" value="STRDHORMONER"/>
</dbReference>
<dbReference type="InterPro" id="IPR035500">
    <property type="entry name" value="NHR-like_dom_sf"/>
</dbReference>
<organism evidence="7 8">
    <name type="scientific">Ursus maritimus</name>
    <name type="common">Polar bear</name>
    <name type="synonym">Thalarctos maritimus</name>
    <dbReference type="NCBI Taxonomy" id="29073"/>
    <lineage>
        <taxon>Eukaryota</taxon>
        <taxon>Metazoa</taxon>
        <taxon>Chordata</taxon>
        <taxon>Craniata</taxon>
        <taxon>Vertebrata</taxon>
        <taxon>Euteleostomi</taxon>
        <taxon>Mammalia</taxon>
        <taxon>Eutheria</taxon>
        <taxon>Laurasiatheria</taxon>
        <taxon>Carnivora</taxon>
        <taxon>Caniformia</taxon>
        <taxon>Ursidae</taxon>
        <taxon>Ursus</taxon>
    </lineage>
</organism>
<feature type="region of interest" description="Disordered" evidence="5">
    <location>
        <begin position="181"/>
        <end position="214"/>
    </location>
</feature>
<evidence type="ECO:0000313" key="7">
    <source>
        <dbReference type="Proteomes" id="UP000261680"/>
    </source>
</evidence>
<dbReference type="PANTHER" id="PTHR24085">
    <property type="entry name" value="NUCLEAR HORMONE RECEPTOR"/>
    <property type="match status" value="1"/>
</dbReference>
<dbReference type="CDD" id="cd06937">
    <property type="entry name" value="NR_LBD_RAR"/>
    <property type="match status" value="1"/>
</dbReference>
<evidence type="ECO:0000313" key="8">
    <source>
        <dbReference type="RefSeq" id="XP_008709796.2"/>
    </source>
</evidence>
<dbReference type="KEGG" id="umr:103681999"/>
<feature type="compositionally biased region" description="Low complexity" evidence="5">
    <location>
        <begin position="468"/>
        <end position="488"/>
    </location>
</feature>
<feature type="region of interest" description="Disordered" evidence="5">
    <location>
        <begin position="77"/>
        <end position="111"/>
    </location>
</feature>
<keyword evidence="1" id="KW-0805">Transcription regulation</keyword>
<dbReference type="Pfam" id="PF00104">
    <property type="entry name" value="Hormone_recep"/>
    <property type="match status" value="1"/>
</dbReference>
<accession>A0A384DRW1</accession>
<proteinExistence type="predicted"/>
<dbReference type="PRINTS" id="PR01292">
    <property type="entry name" value="RETNOICACIDR"/>
</dbReference>
<dbReference type="FunFam" id="1.10.565.10:FF:000073">
    <property type="entry name" value="Retinoic acid receptor beta"/>
    <property type="match status" value="1"/>
</dbReference>
<dbReference type="STRING" id="29073.ENSUMAP00000025671"/>
<evidence type="ECO:0000256" key="1">
    <source>
        <dbReference type="ARBA" id="ARBA00023015"/>
    </source>
</evidence>
<dbReference type="GO" id="GO:0071376">
    <property type="term" value="P:cellular response to corticotropin-releasing hormone stimulus"/>
    <property type="evidence" value="ECO:0007669"/>
    <property type="project" value="TreeGrafter"/>
</dbReference>
<dbReference type="Gene3D" id="1.10.565.10">
    <property type="entry name" value="Retinoid X Receptor"/>
    <property type="match status" value="1"/>
</dbReference>
<keyword evidence="3" id="KW-0675">Receptor</keyword>
<dbReference type="GO" id="GO:0004879">
    <property type="term" value="F:nuclear receptor activity"/>
    <property type="evidence" value="ECO:0007669"/>
    <property type="project" value="InterPro"/>
</dbReference>
<dbReference type="InterPro" id="IPR001723">
    <property type="entry name" value="Nuclear_hrmn_rcpt"/>
</dbReference>
<protein>
    <submittedName>
        <fullName evidence="8">Retinoic acid receptor beta-like</fullName>
    </submittedName>
</protein>
<dbReference type="GO" id="GO:0005634">
    <property type="term" value="C:nucleus"/>
    <property type="evidence" value="ECO:0007669"/>
    <property type="project" value="InterPro"/>
</dbReference>
<dbReference type="PANTHER" id="PTHR24085:SF5">
    <property type="entry name" value="RETINOIC ACID RECEPTOR BETA"/>
    <property type="match status" value="1"/>
</dbReference>
<evidence type="ECO:0000256" key="5">
    <source>
        <dbReference type="SAM" id="MobiDB-lite"/>
    </source>
</evidence>
<dbReference type="SMART" id="SM00430">
    <property type="entry name" value="HOLI"/>
    <property type="match status" value="1"/>
</dbReference>